<proteinExistence type="predicted"/>
<organism evidence="1 2">
    <name type="scientific">Persicimonas caeni</name>
    <dbReference type="NCBI Taxonomy" id="2292766"/>
    <lineage>
        <taxon>Bacteria</taxon>
        <taxon>Deltaproteobacteria</taxon>
        <taxon>Bradymonadales</taxon>
        <taxon>Bradymonadaceae</taxon>
        <taxon>Persicimonas</taxon>
    </lineage>
</organism>
<gene>
    <name evidence="1" type="ORF">FIV42_24685</name>
</gene>
<dbReference type="RefSeq" id="WP_141200278.1">
    <property type="nucleotide sequence ID" value="NZ_CP041186.1"/>
</dbReference>
<dbReference type="Pfam" id="PF20125">
    <property type="entry name" value="DUF6515"/>
    <property type="match status" value="1"/>
</dbReference>
<dbReference type="AlphaFoldDB" id="A0A4Y6PZU2"/>
<keyword evidence="2" id="KW-1185">Reference proteome</keyword>
<protein>
    <submittedName>
        <fullName evidence="1">Uncharacterized protein</fullName>
    </submittedName>
</protein>
<accession>A0A4Y6PZU2</accession>
<accession>A0A5B8YB08</accession>
<sequence>MSSVPRHPQKPRKWLRHLAAAALTFGMVGFMPDVVEVVTQETDTVEAQYGEARRVSRRTARRTSRRTTARQNYLYSLPAGYDTVVRAGTTYYVAGGTYYRPVHVDGQVAYVVADDID</sequence>
<reference evidence="1 2" key="1">
    <citation type="submission" date="2019-06" db="EMBL/GenBank/DDBJ databases">
        <title>Persicimonas caeni gen. nov., sp. nov., a predatory bacterium isolated from solar saltern.</title>
        <authorList>
            <person name="Wang S."/>
        </authorList>
    </citation>
    <scope>NUCLEOTIDE SEQUENCE [LARGE SCALE GENOMIC DNA]</scope>
    <source>
        <strain evidence="1 2">YN101</strain>
    </source>
</reference>
<evidence type="ECO:0000313" key="2">
    <source>
        <dbReference type="Proteomes" id="UP000315995"/>
    </source>
</evidence>
<dbReference type="InterPro" id="IPR045398">
    <property type="entry name" value="DUF6515"/>
</dbReference>
<name>A0A4Y6PZU2_PERCE</name>
<dbReference type="EMBL" id="CP041186">
    <property type="protein sequence ID" value="QDG53824.1"/>
    <property type="molecule type" value="Genomic_DNA"/>
</dbReference>
<evidence type="ECO:0000313" key="1">
    <source>
        <dbReference type="EMBL" id="QDG53824.1"/>
    </source>
</evidence>
<dbReference type="Proteomes" id="UP000315995">
    <property type="component" value="Chromosome"/>
</dbReference>